<dbReference type="STRING" id="1844972.A7K91_14335"/>
<evidence type="ECO:0000256" key="2">
    <source>
        <dbReference type="SAM" id="SignalP"/>
    </source>
</evidence>
<dbReference type="RefSeq" id="WP_068683113.1">
    <property type="nucleotide sequence ID" value="NZ_LYPA01000054.1"/>
</dbReference>
<keyword evidence="1" id="KW-0812">Transmembrane</keyword>
<comment type="caution">
    <text evidence="3">The sequence shown here is derived from an EMBL/GenBank/DDBJ whole genome shotgun (WGS) entry which is preliminary data.</text>
</comment>
<sequence>MNRLLKTLVILAVSSFLAIHSGKVVAETENTLSFAIPPKYDYAGPFSDDLAVIALEGQLGMINKEGKEIVRPYYDRMVDAKGRSLEVDDYFTNDYWIAAYLADVMGLDEQMKDVGNPANLFSEGLAIVVKNGLFGYINRDGYEVVKPQYLYAGPFQDGVAVVLTENGYGFIDAKGSIVISPEYKGTYMYQDDVVLMITQNEQTILFDRKGNELALFNEELKLSPYNEGLALVYDRNKEKYGYANPKGKLVIEPRYDRAAFFSEGLALVQREDRVFYVNAEGKEVIELMDSSYYAETGWNWDPYIDIEPDNWYYNEASEMDPFAFQEGLALFVQDGKYGFINTKGKEVVPPQYEQAAPYRNGLAKIIFDNKYGYLNIKGELVVEPQYDYAFQYEDGMIRIVADGKAGFLNEKGKLIAEPRYDENHYNDKIPFLDNLRMVSLEGQFGYIDKSGNEVVKPQYNAVSLFMDGMAAVMSDGRVGFIDKTGQEIIRPYYDETTLSFFSEGVAVVKVDGKFGMINKKEVIVLPIKETFEDLYPVIDGMAAVQVNGLWGYMASPVSVGGSPDPYIVFAIAGVMVILLVVAGVAWANRRNRSSKNLYNETS</sequence>
<feature type="signal peptide" evidence="2">
    <location>
        <begin position="1"/>
        <end position="26"/>
    </location>
</feature>
<dbReference type="PANTHER" id="PTHR37841:SF1">
    <property type="entry name" value="DUF3298 DOMAIN-CONTAINING PROTEIN"/>
    <property type="match status" value="1"/>
</dbReference>
<organism evidence="3 4">
    <name type="scientific">Paenibacillus oryzae</name>
    <dbReference type="NCBI Taxonomy" id="1844972"/>
    <lineage>
        <taxon>Bacteria</taxon>
        <taxon>Bacillati</taxon>
        <taxon>Bacillota</taxon>
        <taxon>Bacilli</taxon>
        <taxon>Bacillales</taxon>
        <taxon>Paenibacillaceae</taxon>
        <taxon>Paenibacillus</taxon>
    </lineage>
</organism>
<reference evidence="3 4" key="1">
    <citation type="submission" date="2016-05" db="EMBL/GenBank/DDBJ databases">
        <title>Paenibacillus oryzae. sp. nov., isolated from the rice root.</title>
        <authorList>
            <person name="Zhang J."/>
            <person name="Zhang X."/>
        </authorList>
    </citation>
    <scope>NUCLEOTIDE SEQUENCE [LARGE SCALE GENOMIC DNA]</scope>
    <source>
        <strain evidence="3 4">1DrF-4</strain>
    </source>
</reference>
<name>A0A1A5YJE4_9BACL</name>
<protein>
    <recommendedName>
        <fullName evidence="5">WG repeat-containing protein</fullName>
    </recommendedName>
</protein>
<feature type="transmembrane region" description="Helical" evidence="1">
    <location>
        <begin position="566"/>
        <end position="587"/>
    </location>
</feature>
<gene>
    <name evidence="3" type="ORF">A7K91_14335</name>
</gene>
<dbReference type="EMBL" id="LYPA01000054">
    <property type="protein sequence ID" value="OBR65736.1"/>
    <property type="molecule type" value="Genomic_DNA"/>
</dbReference>
<dbReference type="AlphaFoldDB" id="A0A1A5YJE4"/>
<keyword evidence="2" id="KW-0732">Signal</keyword>
<accession>A0A1A5YJE4</accession>
<dbReference type="OrthoDB" id="210273at2"/>
<evidence type="ECO:0000313" key="4">
    <source>
        <dbReference type="Proteomes" id="UP000092024"/>
    </source>
</evidence>
<proteinExistence type="predicted"/>
<keyword evidence="1" id="KW-0472">Membrane</keyword>
<keyword evidence="1" id="KW-1133">Transmembrane helix</keyword>
<evidence type="ECO:0000313" key="3">
    <source>
        <dbReference type="EMBL" id="OBR65736.1"/>
    </source>
</evidence>
<dbReference type="Proteomes" id="UP000092024">
    <property type="component" value="Unassembled WGS sequence"/>
</dbReference>
<dbReference type="PANTHER" id="PTHR37841">
    <property type="entry name" value="GLR2918 PROTEIN"/>
    <property type="match status" value="1"/>
</dbReference>
<feature type="chain" id="PRO_5008340378" description="WG repeat-containing protein" evidence="2">
    <location>
        <begin position="27"/>
        <end position="602"/>
    </location>
</feature>
<dbReference type="InterPro" id="IPR032774">
    <property type="entry name" value="WG_beta_rep"/>
</dbReference>
<evidence type="ECO:0008006" key="5">
    <source>
        <dbReference type="Google" id="ProtNLM"/>
    </source>
</evidence>
<dbReference type="Pfam" id="PF14903">
    <property type="entry name" value="WG_beta_rep"/>
    <property type="match status" value="9"/>
</dbReference>
<keyword evidence="4" id="KW-1185">Reference proteome</keyword>
<evidence type="ECO:0000256" key="1">
    <source>
        <dbReference type="SAM" id="Phobius"/>
    </source>
</evidence>
<dbReference type="SUPFAM" id="SSF69360">
    <property type="entry name" value="Cell wall binding repeat"/>
    <property type="match status" value="3"/>
</dbReference>